<keyword evidence="2" id="KW-1185">Reference proteome</keyword>
<dbReference type="PANTHER" id="PTHR12138">
    <property type="entry name" value="PRIMATE-EXPANDED PROTEIN FAMILY"/>
    <property type="match status" value="1"/>
</dbReference>
<protein>
    <submittedName>
        <fullName evidence="1">Uncharacterized protein</fullName>
    </submittedName>
</protein>
<sequence length="143" mass="15518">MARSQLTANSASQVQAILLPRLPSSWDYRHVPPCQVNFLFLVETGFHHVGQAGLKLLTSGDPPASVSQSAGITGVSHCAWRMYAVLEDVQRKVLKIQRGRADSTELHTASSSPSCLTGISSYLPCFSVNIVFSKKTTSEPPVY</sequence>
<proteinExistence type="predicted"/>
<name>A0A8C9HCB8_9PRIM</name>
<dbReference type="Proteomes" id="UP000694416">
    <property type="component" value="Unplaced"/>
</dbReference>
<evidence type="ECO:0000313" key="1">
    <source>
        <dbReference type="Ensembl" id="ENSPTEP00000014400.1"/>
    </source>
</evidence>
<organism evidence="1 2">
    <name type="scientific">Piliocolobus tephrosceles</name>
    <name type="common">Ugandan red Colobus</name>
    <dbReference type="NCBI Taxonomy" id="591936"/>
    <lineage>
        <taxon>Eukaryota</taxon>
        <taxon>Metazoa</taxon>
        <taxon>Chordata</taxon>
        <taxon>Craniata</taxon>
        <taxon>Vertebrata</taxon>
        <taxon>Euteleostomi</taxon>
        <taxon>Mammalia</taxon>
        <taxon>Eutheria</taxon>
        <taxon>Euarchontoglires</taxon>
        <taxon>Primates</taxon>
        <taxon>Haplorrhini</taxon>
        <taxon>Catarrhini</taxon>
        <taxon>Cercopithecidae</taxon>
        <taxon>Colobinae</taxon>
        <taxon>Piliocolobus</taxon>
    </lineage>
</organism>
<accession>A0A8C9HCB8</accession>
<dbReference type="Ensembl" id="ENSPTET00000021601.1">
    <property type="protein sequence ID" value="ENSPTEP00000014400.1"/>
    <property type="gene ID" value="ENSPTEG00000016088.1"/>
</dbReference>
<reference evidence="1" key="2">
    <citation type="submission" date="2025-09" db="UniProtKB">
        <authorList>
            <consortium name="Ensembl"/>
        </authorList>
    </citation>
    <scope>IDENTIFICATION</scope>
</reference>
<dbReference type="PANTHER" id="PTHR12138:SF162">
    <property type="entry name" value="CHROMOSOME UNDETERMINED SCAFFOLD_275, WHOLE GENOME SHOTGUN SEQUENCE"/>
    <property type="match status" value="1"/>
</dbReference>
<dbReference type="PRINTS" id="PR02045">
    <property type="entry name" value="F138DOMAIN"/>
</dbReference>
<evidence type="ECO:0000313" key="2">
    <source>
        <dbReference type="Proteomes" id="UP000694416"/>
    </source>
</evidence>
<dbReference type="AlphaFoldDB" id="A0A8C9HCB8"/>
<reference evidence="1" key="1">
    <citation type="submission" date="2025-08" db="UniProtKB">
        <authorList>
            <consortium name="Ensembl"/>
        </authorList>
    </citation>
    <scope>IDENTIFICATION</scope>
</reference>